<evidence type="ECO:0000313" key="1">
    <source>
        <dbReference type="EMBL" id="OLP55522.1"/>
    </source>
</evidence>
<reference evidence="2 4" key="3">
    <citation type="journal article" date="2017" name="Antonie Van Leeuwenhoek">
        <title>Rhizobium rhizosphaerae sp. nov., a novel species isolated from rice rhizosphere.</title>
        <authorList>
            <person name="Zhao J.J."/>
            <person name="Zhang J."/>
            <person name="Zhang R.J."/>
            <person name="Zhang C.W."/>
            <person name="Yin H.Q."/>
            <person name="Zhang X.X."/>
        </authorList>
    </citation>
    <scope>NUCLEOTIDE SEQUENCE [LARGE SCALE GENOMIC DNA]</scope>
    <source>
        <strain evidence="2 4">RD15</strain>
    </source>
</reference>
<reference evidence="1 3" key="1">
    <citation type="submission" date="2016-09" db="EMBL/GenBank/DDBJ databases">
        <title>Rhizobium sp. nov., a novel species isolated from the rice rhizosphere.</title>
        <authorList>
            <person name="Zhao J."/>
            <person name="Zhang X."/>
        </authorList>
    </citation>
    <scope>NUCLEOTIDE SEQUENCE [LARGE SCALE GENOMIC DNA]</scope>
    <source>
        <strain evidence="1 3">MH17</strain>
    </source>
</reference>
<dbReference type="Proteomes" id="UP000186143">
    <property type="component" value="Unassembled WGS sequence"/>
</dbReference>
<organism evidence="1 3">
    <name type="scientific">Xaviernesmea rhizosphaerae</name>
    <dbReference type="NCBI Taxonomy" id="1672749"/>
    <lineage>
        <taxon>Bacteria</taxon>
        <taxon>Pseudomonadati</taxon>
        <taxon>Pseudomonadota</taxon>
        <taxon>Alphaproteobacteria</taxon>
        <taxon>Hyphomicrobiales</taxon>
        <taxon>Rhizobiaceae</taxon>
        <taxon>Rhizobium/Agrobacterium group</taxon>
        <taxon>Xaviernesmea</taxon>
    </lineage>
</organism>
<comment type="caution">
    <text evidence="1">The sequence shown here is derived from an EMBL/GenBank/DDBJ whole genome shotgun (WGS) entry which is preliminary data.</text>
</comment>
<name>A0A1Q9AJS7_9HYPH</name>
<protein>
    <submittedName>
        <fullName evidence="1">Uncharacterized protein</fullName>
    </submittedName>
</protein>
<evidence type="ECO:0000313" key="4">
    <source>
        <dbReference type="Proteomes" id="UP000192652"/>
    </source>
</evidence>
<accession>A0A1Q9AJS7</accession>
<dbReference type="RefSeq" id="WP_075634771.1">
    <property type="nucleotide sequence ID" value="NZ_MKIO01000028.1"/>
</dbReference>
<dbReference type="EMBL" id="MKIO01000028">
    <property type="protein sequence ID" value="OLP55522.1"/>
    <property type="molecule type" value="Genomic_DNA"/>
</dbReference>
<dbReference type="OrthoDB" id="8398499at2"/>
<keyword evidence="4" id="KW-1185">Reference proteome</keyword>
<dbReference type="Proteomes" id="UP000192652">
    <property type="component" value="Unassembled WGS sequence"/>
</dbReference>
<sequence length="61" mass="6875">MDTQESLHIWAVQRAQQIVLREGMDLALSAQDFDTRRVHQRGKKLAMAIAESLIEAAKARA</sequence>
<evidence type="ECO:0000313" key="3">
    <source>
        <dbReference type="Proteomes" id="UP000186143"/>
    </source>
</evidence>
<gene>
    <name evidence="1" type="ORF">BJF92_12655</name>
    <name evidence="2" type="ORF">BTR14_16005</name>
</gene>
<evidence type="ECO:0000313" key="2">
    <source>
        <dbReference type="EMBL" id="OQP85396.1"/>
    </source>
</evidence>
<reference evidence="2" key="2">
    <citation type="submission" date="2016-12" db="EMBL/GenBank/DDBJ databases">
        <authorList>
            <person name="Zhang X."/>
            <person name="Zhao J."/>
        </authorList>
    </citation>
    <scope>NUCLEOTIDE SEQUENCE</scope>
    <source>
        <strain evidence="2">RD15</strain>
    </source>
</reference>
<dbReference type="AlphaFoldDB" id="A0A1Q9AJS7"/>
<dbReference type="EMBL" id="MSPX01000014">
    <property type="protein sequence ID" value="OQP85396.1"/>
    <property type="molecule type" value="Genomic_DNA"/>
</dbReference>
<proteinExistence type="predicted"/>